<proteinExistence type="predicted"/>
<organism evidence="2 3">
    <name type="scientific">Prochlorococcus marinus (strain SARG / CCMP1375 / SS120)</name>
    <dbReference type="NCBI Taxonomy" id="167539"/>
    <lineage>
        <taxon>Bacteria</taxon>
        <taxon>Bacillati</taxon>
        <taxon>Cyanobacteriota</taxon>
        <taxon>Cyanophyceae</taxon>
        <taxon>Synechococcales</taxon>
        <taxon>Prochlorococcaceae</taxon>
        <taxon>Prochlorococcus</taxon>
    </lineage>
</organism>
<evidence type="ECO:0000256" key="1">
    <source>
        <dbReference type="SAM" id="Phobius"/>
    </source>
</evidence>
<feature type="transmembrane region" description="Helical" evidence="1">
    <location>
        <begin position="25"/>
        <end position="44"/>
    </location>
</feature>
<keyword evidence="3" id="KW-1185">Reference proteome</keyword>
<evidence type="ECO:0000313" key="3">
    <source>
        <dbReference type="Proteomes" id="UP000001420"/>
    </source>
</evidence>
<dbReference type="Proteomes" id="UP000001420">
    <property type="component" value="Chromosome"/>
</dbReference>
<keyword evidence="1" id="KW-0812">Transmembrane</keyword>
<keyword evidence="1" id="KW-0472">Membrane</keyword>
<dbReference type="EMBL" id="AE017126">
    <property type="protein sequence ID" value="AAQ00694.1"/>
    <property type="molecule type" value="Genomic_DNA"/>
</dbReference>
<dbReference type="InterPro" id="IPR021883">
    <property type="entry name" value="LPA1-like"/>
</dbReference>
<accession>Q7VA19</accession>
<name>Q7VA19_PROMA</name>
<gene>
    <name evidence="2" type="ordered locus">Pro_1650</name>
</gene>
<sequence length="78" mass="8737">MNLDPNIREKLLQESRNPFRGIRRVLWLALSASAGIGLLIMGIRSFAGENVLKNDLIIQITAFVLFASLVLIDRSKND</sequence>
<evidence type="ECO:0000313" key="2">
    <source>
        <dbReference type="EMBL" id="AAQ00694.1"/>
    </source>
</evidence>
<protein>
    <submittedName>
        <fullName evidence="2">Uncharacterized membrane protein</fullName>
    </submittedName>
</protein>
<dbReference type="RefSeq" id="WP_011125800.1">
    <property type="nucleotide sequence ID" value="NC_005042.1"/>
</dbReference>
<reference evidence="2 3" key="1">
    <citation type="journal article" date="2003" name="Proc. Natl. Acad. Sci. U.S.A.">
        <title>Genome sequence of the cyanobacterium Prochlorococcus marinus SS120, a nearly minimal oxyphototrophic genome.</title>
        <authorList>
            <person name="Dufresne A."/>
            <person name="Salanoubat M."/>
            <person name="Partensky F."/>
            <person name="Artiguenave F."/>
            <person name="Axmann I.M."/>
            <person name="Barbe V."/>
            <person name="Duprat S."/>
            <person name="Galperin M.Y."/>
            <person name="Koonin E.V."/>
            <person name="Le Gall F."/>
            <person name="Makarova K.S."/>
            <person name="Ostrowski M."/>
            <person name="Oztas S."/>
            <person name="Robert C."/>
            <person name="Rogozin I.B."/>
            <person name="Scanlan D.J."/>
            <person name="Tandeau de Marsac N."/>
            <person name="Weissenbach J."/>
            <person name="Wincker P."/>
            <person name="Wolf Y.I."/>
            <person name="Hess W.R."/>
        </authorList>
    </citation>
    <scope>NUCLEOTIDE SEQUENCE [LARGE SCALE GENOMIC DNA]</scope>
    <source>
        <strain evidence="3">SARG / CCMP1375 / SS120</strain>
    </source>
</reference>
<keyword evidence="1" id="KW-1133">Transmembrane helix</keyword>
<dbReference type="Pfam" id="PF11998">
    <property type="entry name" value="DUF3493"/>
    <property type="match status" value="1"/>
</dbReference>
<feature type="transmembrane region" description="Helical" evidence="1">
    <location>
        <begin position="56"/>
        <end position="72"/>
    </location>
</feature>
<dbReference type="OrthoDB" id="557729at2"/>
<dbReference type="KEGG" id="pma:Pro_1650"/>
<dbReference type="eggNOG" id="ENOG502ZXYJ">
    <property type="taxonomic scope" value="Bacteria"/>
</dbReference>
<dbReference type="HOGENOM" id="CLU_166142_0_0_3"/>
<dbReference type="PATRIC" id="fig|167539.5.peg.1745"/>
<dbReference type="AlphaFoldDB" id="Q7VA19"/>
<dbReference type="EnsemblBacteria" id="AAQ00694">
    <property type="protein sequence ID" value="AAQ00694"/>
    <property type="gene ID" value="Pro_1650"/>
</dbReference>